<evidence type="ECO:0000313" key="2">
    <source>
        <dbReference type="EMBL" id="QTF09266.1"/>
    </source>
</evidence>
<feature type="transmembrane region" description="Helical" evidence="1">
    <location>
        <begin position="371"/>
        <end position="389"/>
    </location>
</feature>
<accession>A0ABX7UU92</accession>
<organism evidence="2 3">
    <name type="scientific">Brenneria izadpanahii</name>
    <dbReference type="NCBI Taxonomy" id="2722756"/>
    <lineage>
        <taxon>Bacteria</taxon>
        <taxon>Pseudomonadati</taxon>
        <taxon>Pseudomonadota</taxon>
        <taxon>Gammaproteobacteria</taxon>
        <taxon>Enterobacterales</taxon>
        <taxon>Pectobacteriaceae</taxon>
        <taxon>Brenneria</taxon>
    </lineage>
</organism>
<proteinExistence type="predicted"/>
<keyword evidence="1" id="KW-0812">Transmembrane</keyword>
<dbReference type="Proteomes" id="UP000671960">
    <property type="component" value="Chromosome"/>
</dbReference>
<keyword evidence="3" id="KW-1185">Reference proteome</keyword>
<feature type="transmembrane region" description="Helical" evidence="1">
    <location>
        <begin position="228"/>
        <end position="248"/>
    </location>
</feature>
<name>A0ABX7UU92_9GAMM</name>
<feature type="transmembrane region" description="Helical" evidence="1">
    <location>
        <begin position="174"/>
        <end position="193"/>
    </location>
</feature>
<feature type="transmembrane region" description="Helical" evidence="1">
    <location>
        <begin position="332"/>
        <end position="359"/>
    </location>
</feature>
<keyword evidence="1" id="KW-0472">Membrane</keyword>
<feature type="transmembrane region" description="Helical" evidence="1">
    <location>
        <begin position="395"/>
        <end position="415"/>
    </location>
</feature>
<feature type="transmembrane region" description="Helical" evidence="1">
    <location>
        <begin position="54"/>
        <end position="72"/>
    </location>
</feature>
<feature type="transmembrane region" description="Helical" evidence="1">
    <location>
        <begin position="143"/>
        <end position="162"/>
    </location>
</feature>
<protein>
    <submittedName>
        <fullName evidence="2">Oligosaccharide repeat unit polymerase</fullName>
    </submittedName>
</protein>
<feature type="transmembrane region" description="Helical" evidence="1">
    <location>
        <begin position="93"/>
        <end position="115"/>
    </location>
</feature>
<sequence>MKVEISFRNSSRFFISPAFAAIVSYFIFLISLTFPPNYYSKLISEKNYIFFDPASFILVTVSLIFFFLGMLVTKKRKNDRLIVTEYNYHISNFKYIAIPVILSIIFSIMSIRLLLDKNPFILAYLLIGDGANIKRELDLSNTMAQAAQFSICIALWATVNYNNVKHEMNRMPKFILVILITFLSIICISNASLKMARFEIIPLLLGMMVVFINQRYKTVSNVKVIKYMVISFISIVALFGLFSFMRGFDSSDDVIRSIIGYTVTSYNHMAALLDGTLEYLYPGHGYYIATFLSYIPLIGDSFTYSILGWPHPEDVRYREFMDTYEGMLNGNYIWITVFGYVWISIKILTPLFMFFYGVISQLAWNSFRLNKLFGLIFYPWLFFCIIFWLGSNILIQQPTISVFFSFVFIKFYSFLLKKRKVRLSNLGPRLS</sequence>
<feature type="transmembrane region" description="Helical" evidence="1">
    <location>
        <begin position="199"/>
        <end position="216"/>
    </location>
</feature>
<keyword evidence="1" id="KW-1133">Transmembrane helix</keyword>
<evidence type="ECO:0000313" key="3">
    <source>
        <dbReference type="Proteomes" id="UP000671960"/>
    </source>
</evidence>
<evidence type="ECO:0000256" key="1">
    <source>
        <dbReference type="SAM" id="Phobius"/>
    </source>
</evidence>
<reference evidence="2 3" key="1">
    <citation type="submission" date="2020-03" db="EMBL/GenBank/DDBJ databases">
        <authorList>
            <person name="Bakhshi Ganjeh M."/>
        </authorList>
    </citation>
    <scope>NUCLEOTIDE SEQUENCE [LARGE SCALE GENOMIC DNA]</scope>
    <source>
        <strain evidence="3">Iran 50</strain>
    </source>
</reference>
<gene>
    <name evidence="2" type="ORF">HC231_16175</name>
</gene>
<feature type="transmembrane region" description="Helical" evidence="1">
    <location>
        <begin position="12"/>
        <end position="34"/>
    </location>
</feature>
<dbReference type="RefSeq" id="WP_208227768.1">
    <property type="nucleotide sequence ID" value="NZ_CP050854.1"/>
</dbReference>
<dbReference type="EMBL" id="CP050854">
    <property type="protein sequence ID" value="QTF09266.1"/>
    <property type="molecule type" value="Genomic_DNA"/>
</dbReference>